<proteinExistence type="predicted"/>
<dbReference type="Proteomes" id="UP000663877">
    <property type="component" value="Unassembled WGS sequence"/>
</dbReference>
<dbReference type="CDD" id="cd20071">
    <property type="entry name" value="SET_SMYD"/>
    <property type="match status" value="1"/>
</dbReference>
<protein>
    <recommendedName>
        <fullName evidence="2">SET domain-containing protein</fullName>
    </recommendedName>
</protein>
<dbReference type="Pfam" id="PF14559">
    <property type="entry name" value="TPR_19"/>
    <property type="match status" value="1"/>
</dbReference>
<dbReference type="InterPro" id="IPR001214">
    <property type="entry name" value="SET_dom"/>
</dbReference>
<dbReference type="EMBL" id="CAJNOI010000149">
    <property type="protein sequence ID" value="CAF1131538.1"/>
    <property type="molecule type" value="Genomic_DNA"/>
</dbReference>
<feature type="domain" description="SET" evidence="2">
    <location>
        <begin position="345"/>
        <end position="532"/>
    </location>
</feature>
<dbReference type="Gene3D" id="1.25.40.10">
    <property type="entry name" value="Tetratricopeptide repeat domain"/>
    <property type="match status" value="2"/>
</dbReference>
<dbReference type="Pfam" id="PF00856">
    <property type="entry name" value="SET"/>
    <property type="match status" value="1"/>
</dbReference>
<reference evidence="4" key="1">
    <citation type="submission" date="2021-02" db="EMBL/GenBank/DDBJ databases">
        <authorList>
            <person name="Nowell W R."/>
        </authorList>
    </citation>
    <scope>NUCLEOTIDE SEQUENCE</scope>
</reference>
<name>A0A815PI78_9BILA</name>
<gene>
    <name evidence="3" type="ORF">BJG266_LOCUS23029</name>
    <name evidence="4" type="ORF">QVE165_LOCUS40196</name>
</gene>
<dbReference type="PANTHER" id="PTHR47643:SF2">
    <property type="entry name" value="TPR DOMAIN PROTEIN (AFU_ORTHOLOGUE AFUA_5G12710)"/>
    <property type="match status" value="1"/>
</dbReference>
<evidence type="ECO:0000259" key="2">
    <source>
        <dbReference type="PROSITE" id="PS50280"/>
    </source>
</evidence>
<organism evidence="4 5">
    <name type="scientific">Adineta steineri</name>
    <dbReference type="NCBI Taxonomy" id="433720"/>
    <lineage>
        <taxon>Eukaryota</taxon>
        <taxon>Metazoa</taxon>
        <taxon>Spiralia</taxon>
        <taxon>Gnathifera</taxon>
        <taxon>Rotifera</taxon>
        <taxon>Eurotatoria</taxon>
        <taxon>Bdelloidea</taxon>
        <taxon>Adinetida</taxon>
        <taxon>Adinetidae</taxon>
        <taxon>Adineta</taxon>
    </lineage>
</organism>
<accession>A0A815PI78</accession>
<dbReference type="Gene3D" id="2.170.270.10">
    <property type="entry name" value="SET domain"/>
    <property type="match status" value="1"/>
</dbReference>
<dbReference type="PANTHER" id="PTHR47643">
    <property type="entry name" value="TPR DOMAIN PROTEIN (AFU_ORTHOLOGUE AFUA_5G12710)"/>
    <property type="match status" value="1"/>
</dbReference>
<dbReference type="InterPro" id="IPR019734">
    <property type="entry name" value="TPR_rpt"/>
</dbReference>
<dbReference type="InterPro" id="IPR046341">
    <property type="entry name" value="SET_dom_sf"/>
</dbReference>
<keyword evidence="1" id="KW-0802">TPR repeat</keyword>
<dbReference type="AlphaFoldDB" id="A0A815PI78"/>
<keyword evidence="5" id="KW-1185">Reference proteome</keyword>
<dbReference type="EMBL" id="CAJNOM010000458">
    <property type="protein sequence ID" value="CAF1449570.1"/>
    <property type="molecule type" value="Genomic_DNA"/>
</dbReference>
<feature type="repeat" description="TPR" evidence="1">
    <location>
        <begin position="625"/>
        <end position="658"/>
    </location>
</feature>
<sequence length="728" mass="83486">MEDNAEFLIRSMLNLEKCKGMQGKKPTRRKVRSQLIQMHERYHSFENNSQPSVVHEKVTSLIYPPCTQPLSSLQRISLTDLVLETVHREKYLLLRTIVHPKKIVEIRTIVEDPNGDVDVLELYYQNPNRSHKDIIPNDSIIVLKEPYYKISDQGETSLRCDHPTDLIFLDANNPIVQDIKWKTGTPKTHKILIAAEYKTLGNDYFKQGKFYEAIKAYSDGISSSGISDPEISLLRLNRSQAQLKVNHFEDALNNCQDILKNDPNNVKALYRCIKALYGLENYDEALVQVKNLLKIDPKNVDAQRELNSIETRITEKRKGLYNFDQMIEQAKKSSTPCLDNASYVGPVQVAEISTERGRGLILTEDVRKGQLLLCCKAFAITYPTEYSEVNHFNAVTQVVETGDHEVNTAKVIDKIQSNPSLAPSLFQLYAGQHRIGETLPIATAEAIDSFWLSDICSMNTFGVSEDGINPLPMLPTKSEYSKNGHAAGLFLLPSLINHACYENVIRSYIGDMMIVRAAYDLTQGTELLLTYADDLLQYEERTKHLKKHKFICKCMLCELDRAEPVAIHRKRKILIDQYKNEYRSLMLEQIFQNPQKAIGDMLKMMTNIENTYNESRREKYRLGLIEPLLALGKMYGDTDDTQNAMECYKKLLKIHEFDLSTNAELLTRFLFKGVQELIMLYYGTSQRDKGQQLLKRLRQSLVVTPTGDDRIFVAENRQFFSQLFGVYL</sequence>
<evidence type="ECO:0000313" key="4">
    <source>
        <dbReference type="EMBL" id="CAF1449570.1"/>
    </source>
</evidence>
<dbReference type="PROSITE" id="PS50005">
    <property type="entry name" value="TPR"/>
    <property type="match status" value="1"/>
</dbReference>
<dbReference type="OrthoDB" id="10030990at2759"/>
<evidence type="ECO:0000313" key="3">
    <source>
        <dbReference type="EMBL" id="CAF1131538.1"/>
    </source>
</evidence>
<dbReference type="SMART" id="SM00028">
    <property type="entry name" value="TPR"/>
    <property type="match status" value="4"/>
</dbReference>
<evidence type="ECO:0000313" key="5">
    <source>
        <dbReference type="Proteomes" id="UP000663832"/>
    </source>
</evidence>
<dbReference type="PROSITE" id="PS50280">
    <property type="entry name" value="SET"/>
    <property type="match status" value="1"/>
</dbReference>
<dbReference type="SUPFAM" id="SSF48452">
    <property type="entry name" value="TPR-like"/>
    <property type="match status" value="1"/>
</dbReference>
<dbReference type="Proteomes" id="UP000663832">
    <property type="component" value="Unassembled WGS sequence"/>
</dbReference>
<dbReference type="SUPFAM" id="SSF82199">
    <property type="entry name" value="SET domain"/>
    <property type="match status" value="1"/>
</dbReference>
<evidence type="ECO:0000256" key="1">
    <source>
        <dbReference type="PROSITE-ProRule" id="PRU00339"/>
    </source>
</evidence>
<dbReference type="InterPro" id="IPR011990">
    <property type="entry name" value="TPR-like_helical_dom_sf"/>
</dbReference>
<dbReference type="InterPro" id="IPR053209">
    <property type="entry name" value="Gramillin-biosynth_MTr"/>
</dbReference>
<comment type="caution">
    <text evidence="4">The sequence shown here is derived from an EMBL/GenBank/DDBJ whole genome shotgun (WGS) entry which is preliminary data.</text>
</comment>